<dbReference type="Gene3D" id="3.40.1280.10">
    <property type="match status" value="1"/>
</dbReference>
<evidence type="ECO:0000256" key="1">
    <source>
        <dbReference type="ARBA" id="ARBA00022603"/>
    </source>
</evidence>
<keyword evidence="2 4" id="KW-0808">Transferase</keyword>
<accession>A0A3M0Z2B8</accession>
<dbReference type="GO" id="GO:0006396">
    <property type="term" value="P:RNA processing"/>
    <property type="evidence" value="ECO:0007669"/>
    <property type="project" value="InterPro"/>
</dbReference>
<proteinExistence type="predicted"/>
<organism evidence="4 5">
    <name type="scientific">Candidatus Dojkabacteria bacterium</name>
    <dbReference type="NCBI Taxonomy" id="2099670"/>
    <lineage>
        <taxon>Bacteria</taxon>
        <taxon>Candidatus Dojkabacteria</taxon>
    </lineage>
</organism>
<dbReference type="InterPro" id="IPR001537">
    <property type="entry name" value="SpoU_MeTrfase"/>
</dbReference>
<sequence length="159" mass="17762">KKYNLENTCTVLVLQDVVDPYNVGAIFRTANAFAVNEILLVGKTPIPPNEQISKNSMGLERSTLWSHHHDFEEVIKNLRSEAFRIVGLELINDSIDINEISFEPKTAFVLGNERVGIYKKNIKQCDVCVHIQMFGKGSSLNVSVAAAIALHARISKLRI</sequence>
<keyword evidence="1 4" id="KW-0489">Methyltransferase</keyword>
<evidence type="ECO:0000259" key="3">
    <source>
        <dbReference type="Pfam" id="PF00588"/>
    </source>
</evidence>
<dbReference type="AlphaFoldDB" id="A0A3M0Z2B8"/>
<protein>
    <submittedName>
        <fullName evidence="4">TrmH family RNA methyltransferase</fullName>
    </submittedName>
</protein>
<dbReference type="Proteomes" id="UP000269410">
    <property type="component" value="Unassembled WGS sequence"/>
</dbReference>
<dbReference type="GO" id="GO:0032259">
    <property type="term" value="P:methylation"/>
    <property type="evidence" value="ECO:0007669"/>
    <property type="project" value="UniProtKB-KW"/>
</dbReference>
<gene>
    <name evidence="4" type="ORF">D6810_02030</name>
</gene>
<dbReference type="EMBL" id="RFKV01000065">
    <property type="protein sequence ID" value="RMD77095.1"/>
    <property type="molecule type" value="Genomic_DNA"/>
</dbReference>
<dbReference type="PANTHER" id="PTHR46429">
    <property type="entry name" value="23S RRNA (GUANOSINE-2'-O-)-METHYLTRANSFERASE RLMB"/>
    <property type="match status" value="1"/>
</dbReference>
<name>A0A3M0Z2B8_9BACT</name>
<comment type="caution">
    <text evidence="4">The sequence shown here is derived from an EMBL/GenBank/DDBJ whole genome shotgun (WGS) entry which is preliminary data.</text>
</comment>
<dbReference type="GO" id="GO:0008173">
    <property type="term" value="F:RNA methyltransferase activity"/>
    <property type="evidence" value="ECO:0007669"/>
    <property type="project" value="InterPro"/>
</dbReference>
<dbReference type="GO" id="GO:0005829">
    <property type="term" value="C:cytosol"/>
    <property type="evidence" value="ECO:0007669"/>
    <property type="project" value="TreeGrafter"/>
</dbReference>
<dbReference type="InterPro" id="IPR029026">
    <property type="entry name" value="tRNA_m1G_MTases_N"/>
</dbReference>
<evidence type="ECO:0000313" key="4">
    <source>
        <dbReference type="EMBL" id="RMD77095.1"/>
    </source>
</evidence>
<dbReference type="SUPFAM" id="SSF75217">
    <property type="entry name" value="alpha/beta knot"/>
    <property type="match status" value="1"/>
</dbReference>
<feature type="non-terminal residue" evidence="4">
    <location>
        <position position="1"/>
    </location>
</feature>
<reference evidence="4 5" key="1">
    <citation type="submission" date="2018-10" db="EMBL/GenBank/DDBJ databases">
        <title>Thermophilic Lithotrophy and Phototrophy in an Intertidal, Iron-rich, Geothermal Spring.</title>
        <authorList>
            <person name="Ward L.M."/>
            <person name="Idei A."/>
            <person name="Nakagawa M."/>
            <person name="Ueno Y."/>
            <person name="Fischer W."/>
            <person name="Mcglynn S.E."/>
        </authorList>
    </citation>
    <scope>NUCLEOTIDE SEQUENCE [LARGE SCALE GENOMIC DNA]</scope>
    <source>
        <strain evidence="4">J137</strain>
    </source>
</reference>
<dbReference type="GO" id="GO:0003723">
    <property type="term" value="F:RNA binding"/>
    <property type="evidence" value="ECO:0007669"/>
    <property type="project" value="InterPro"/>
</dbReference>
<evidence type="ECO:0000256" key="2">
    <source>
        <dbReference type="ARBA" id="ARBA00022679"/>
    </source>
</evidence>
<dbReference type="PANTHER" id="PTHR46429:SF1">
    <property type="entry name" value="23S RRNA (GUANOSINE-2'-O-)-METHYLTRANSFERASE RLMB"/>
    <property type="match status" value="1"/>
</dbReference>
<evidence type="ECO:0000313" key="5">
    <source>
        <dbReference type="Proteomes" id="UP000269410"/>
    </source>
</evidence>
<dbReference type="InterPro" id="IPR004441">
    <property type="entry name" value="rRNA_MeTrfase_TrmH"/>
</dbReference>
<dbReference type="Pfam" id="PF00588">
    <property type="entry name" value="SpoU_methylase"/>
    <property type="match status" value="1"/>
</dbReference>
<dbReference type="InterPro" id="IPR029028">
    <property type="entry name" value="Alpha/beta_knot_MTases"/>
</dbReference>
<feature type="domain" description="tRNA/rRNA methyltransferase SpoU type" evidence="3">
    <location>
        <begin position="11"/>
        <end position="151"/>
    </location>
</feature>